<name>A0A1W1YT00_9BACT</name>
<sequence>MSDLIQLLRFSLAGLQYALHLDSVDRVVRSVEPTPLPKAPANVIGVVDVQGQILPVFNIRKRFGIPAKEIDLTDQLIVASTVSRTVVLLVDSVSGIMECSEHEVTKAQKIIPGMEYIEGVVKCKDGMILIHDLDTFLSLDEEKSLENAMKE</sequence>
<proteinExistence type="predicted"/>
<dbReference type="Pfam" id="PF01584">
    <property type="entry name" value="CheW"/>
    <property type="match status" value="1"/>
</dbReference>
<dbReference type="InterPro" id="IPR002545">
    <property type="entry name" value="CheW-lke_dom"/>
</dbReference>
<dbReference type="Proteomes" id="UP000192418">
    <property type="component" value="Unassembled WGS sequence"/>
</dbReference>
<dbReference type="PANTHER" id="PTHR22617">
    <property type="entry name" value="CHEMOTAXIS SENSOR HISTIDINE KINASE-RELATED"/>
    <property type="match status" value="1"/>
</dbReference>
<keyword evidence="3" id="KW-1185">Reference proteome</keyword>
<dbReference type="SMART" id="SM00260">
    <property type="entry name" value="CheW"/>
    <property type="match status" value="1"/>
</dbReference>
<dbReference type="Gene3D" id="2.40.50.180">
    <property type="entry name" value="CheA-289, Domain 4"/>
    <property type="match status" value="1"/>
</dbReference>
<dbReference type="PROSITE" id="PS50851">
    <property type="entry name" value="CHEW"/>
    <property type="match status" value="1"/>
</dbReference>
<gene>
    <name evidence="2" type="ORF">SAMN02746065_101345</name>
</gene>
<evidence type="ECO:0000313" key="2">
    <source>
        <dbReference type="EMBL" id="SMC39345.1"/>
    </source>
</evidence>
<dbReference type="OrthoDB" id="9790406at2"/>
<accession>A0A1W1YT00</accession>
<dbReference type="AlphaFoldDB" id="A0A1W1YT00"/>
<protein>
    <submittedName>
        <fullName evidence="2">CheW protein</fullName>
    </submittedName>
</protein>
<dbReference type="GO" id="GO:0005829">
    <property type="term" value="C:cytosol"/>
    <property type="evidence" value="ECO:0007669"/>
    <property type="project" value="TreeGrafter"/>
</dbReference>
<dbReference type="RefSeq" id="WP_084066639.1">
    <property type="nucleotide sequence ID" value="NZ_FWXY01000001.1"/>
</dbReference>
<dbReference type="InterPro" id="IPR039315">
    <property type="entry name" value="CheW"/>
</dbReference>
<dbReference type="STRING" id="1121400.SAMN02746065_101345"/>
<dbReference type="SUPFAM" id="SSF50341">
    <property type="entry name" value="CheW-like"/>
    <property type="match status" value="1"/>
</dbReference>
<dbReference type="PANTHER" id="PTHR22617:SF23">
    <property type="entry name" value="CHEMOTAXIS PROTEIN CHEW"/>
    <property type="match status" value="1"/>
</dbReference>
<dbReference type="GO" id="GO:0007165">
    <property type="term" value="P:signal transduction"/>
    <property type="evidence" value="ECO:0007669"/>
    <property type="project" value="InterPro"/>
</dbReference>
<evidence type="ECO:0000313" key="3">
    <source>
        <dbReference type="Proteomes" id="UP000192418"/>
    </source>
</evidence>
<organism evidence="2 3">
    <name type="scientific">Desulfocicer vacuolatum DSM 3385</name>
    <dbReference type="NCBI Taxonomy" id="1121400"/>
    <lineage>
        <taxon>Bacteria</taxon>
        <taxon>Pseudomonadati</taxon>
        <taxon>Thermodesulfobacteriota</taxon>
        <taxon>Desulfobacteria</taxon>
        <taxon>Desulfobacterales</taxon>
        <taxon>Desulfobacteraceae</taxon>
        <taxon>Desulfocicer</taxon>
    </lineage>
</organism>
<dbReference type="Gene3D" id="2.30.30.40">
    <property type="entry name" value="SH3 Domains"/>
    <property type="match status" value="1"/>
</dbReference>
<dbReference type="InterPro" id="IPR036061">
    <property type="entry name" value="CheW-like_dom_sf"/>
</dbReference>
<dbReference type="EMBL" id="FWXY01000001">
    <property type="protein sequence ID" value="SMC39345.1"/>
    <property type="molecule type" value="Genomic_DNA"/>
</dbReference>
<evidence type="ECO:0000259" key="1">
    <source>
        <dbReference type="PROSITE" id="PS50851"/>
    </source>
</evidence>
<dbReference type="GO" id="GO:0006935">
    <property type="term" value="P:chemotaxis"/>
    <property type="evidence" value="ECO:0007669"/>
    <property type="project" value="InterPro"/>
</dbReference>
<reference evidence="2 3" key="1">
    <citation type="submission" date="2017-04" db="EMBL/GenBank/DDBJ databases">
        <authorList>
            <person name="Afonso C.L."/>
            <person name="Miller P.J."/>
            <person name="Scott M.A."/>
            <person name="Spackman E."/>
            <person name="Goraichik I."/>
            <person name="Dimitrov K.M."/>
            <person name="Suarez D.L."/>
            <person name="Swayne D.E."/>
        </authorList>
    </citation>
    <scope>NUCLEOTIDE SEQUENCE [LARGE SCALE GENOMIC DNA]</scope>
    <source>
        <strain evidence="2 3">DSM 3385</strain>
    </source>
</reference>
<feature type="domain" description="CheW-like" evidence="1">
    <location>
        <begin position="4"/>
        <end position="142"/>
    </location>
</feature>